<dbReference type="Proteomes" id="UP000663852">
    <property type="component" value="Unassembled WGS sequence"/>
</dbReference>
<protein>
    <recommendedName>
        <fullName evidence="8">Carrier domain-containing protein</fullName>
    </recommendedName>
</protein>
<evidence type="ECO:0000313" key="6">
    <source>
        <dbReference type="EMBL" id="CAF1457847.1"/>
    </source>
</evidence>
<dbReference type="InterPro" id="IPR036736">
    <property type="entry name" value="ACP-like_sf"/>
</dbReference>
<dbReference type="Pfam" id="PF00550">
    <property type="entry name" value="PP-binding"/>
    <property type="match status" value="1"/>
</dbReference>
<dbReference type="InterPro" id="IPR020845">
    <property type="entry name" value="AMP-binding_CS"/>
</dbReference>
<evidence type="ECO:0000313" key="7">
    <source>
        <dbReference type="Proteomes" id="UP000663852"/>
    </source>
</evidence>
<dbReference type="InterPro" id="IPR000873">
    <property type="entry name" value="AMP-dep_synth/lig_dom"/>
</dbReference>
<comment type="caution">
    <text evidence="6">The sequence shown here is derived from an EMBL/GenBank/DDBJ whole genome shotgun (WGS) entry which is preliminary data.</text>
</comment>
<dbReference type="PROSITE" id="PS00012">
    <property type="entry name" value="PHOSPHOPANTETHEINE"/>
    <property type="match status" value="1"/>
</dbReference>
<dbReference type="InterPro" id="IPR051414">
    <property type="entry name" value="Adenylate-forming_Reductase"/>
</dbReference>
<dbReference type="Gene3D" id="3.40.50.720">
    <property type="entry name" value="NAD(P)-binding Rossmann-like Domain"/>
    <property type="match status" value="1"/>
</dbReference>
<evidence type="ECO:0000259" key="4">
    <source>
        <dbReference type="Pfam" id="PF00550"/>
    </source>
</evidence>
<dbReference type="Gene3D" id="3.40.50.12780">
    <property type="entry name" value="N-terminal domain of ligase-like"/>
    <property type="match status" value="1"/>
</dbReference>
<dbReference type="InterPro" id="IPR036291">
    <property type="entry name" value="NAD(P)-bd_dom_sf"/>
</dbReference>
<dbReference type="SUPFAM" id="SSF47336">
    <property type="entry name" value="ACP-like"/>
    <property type="match status" value="1"/>
</dbReference>
<dbReference type="Pfam" id="PF00501">
    <property type="entry name" value="AMP-binding"/>
    <property type="match status" value="1"/>
</dbReference>
<dbReference type="Gene3D" id="1.10.1200.10">
    <property type="entry name" value="ACP-like"/>
    <property type="match status" value="1"/>
</dbReference>
<sequence length="1062" mass="121324">MDFLENLPFSSIIGALEYQSQVKATNQAILYPDSTKNSTEYASLTYKQFNNLTNHLAEKISEYLPKISSNESITCALLSIGGLEYLLSQYALLKLPHVIMFPLSARNSPAAIEHLLKETKTYLLLTTTFYLPMIKTIQENNQQLQSVKIILLDQEEFLVENLLKNKDIQSSFSTKIVKSNEELSRIVVILHSSGSTSHPRPIYLSNRYFLISYSSYQTLNKDFWKEDDVALTWGALFHLLAFNGTVRAILAGCTYALPLCVTFPLKPDELVNNIQAQNGITVLVTVPSLLEQLIRELLSEKNQHIGLKPLQKLKFVMYGGAGCPDHLCKTLVENNVVLLSVYGSTETGLVLVNNFHPYDKRWKFMQLPLSRKPYVRIETPADSQDPNEKIIIHLPTDPFLAQNISNQPDGSYIVGDILLEDPPNSGFYRILGRQDDTLVHITGEKTNPIPIEHSIQSCPLVKQVVLVGHNQFCTAALIELDKDKTKDLNEKKILDEIWKYVEQANKDAPSHSRLVKQLIHILSNDQSLPVTHKGNLQRQKINQLYSNLISQIYDEFLNEQYKEQQQEKVIQRSNWTKESIENYLKEKFQRILDQTIDVSKSVFDFGVNSLQIVELRNLICEDICQIPKNFLYENSSIDQMSEKLFEFIQSGSNENENNDISSFHYQSAEEILDKYRTLIETNFPSLSKKENQKTERTFLLTGANGSLGCFILRDLLSQSSTTIKRIYCLLRGSNPQQRLFESFQQRKLDLSLLNDQRLVILSSSMNLSEEYLGLSNEIYEELKDELTDIIHSAWKMNFNQTVKDFEFDSILGVYHLLKLSSFNQCQFHFISSISSASSGLLQIIKEKPLPEHIQIALPQGYGQSKFISEHLCWKAKQISNIQTKIYRVGQISGDTLNGIWNSTEMAAMMIYAGAGQLHKMPNVGNDINWIPVDICSQTLVELALKSSEDQHVYHLVNPNCVEYQSYLDLLRESGLRFDIVSKDEFLDAILTTTDQTNPLIKLSSFLEQIYRKKDNSKPSTTFQTEKTVEHSQTLKNCPQIDSHLIQLYVNYWTNSAILKENS</sequence>
<gene>
    <name evidence="6" type="ORF">EDS130_LOCUS39956</name>
</gene>
<dbReference type="PROSITE" id="PS00455">
    <property type="entry name" value="AMP_BINDING"/>
    <property type="match status" value="1"/>
</dbReference>
<keyword evidence="2" id="KW-0597">Phosphoprotein</keyword>
<evidence type="ECO:0000256" key="1">
    <source>
        <dbReference type="ARBA" id="ARBA00022450"/>
    </source>
</evidence>
<dbReference type="InterPro" id="IPR042099">
    <property type="entry name" value="ANL_N_sf"/>
</dbReference>
<dbReference type="AlphaFoldDB" id="A0A815Q6W0"/>
<feature type="domain" description="Carrier" evidence="4">
    <location>
        <begin position="583"/>
        <end position="642"/>
    </location>
</feature>
<dbReference type="PANTHER" id="PTHR43439:SF2">
    <property type="entry name" value="ENZYME, PUTATIVE (JCVI)-RELATED"/>
    <property type="match status" value="1"/>
</dbReference>
<feature type="domain" description="AMP-dependent synthetase/ligase" evidence="3">
    <location>
        <begin position="29"/>
        <end position="356"/>
    </location>
</feature>
<evidence type="ECO:0000259" key="3">
    <source>
        <dbReference type="Pfam" id="PF00501"/>
    </source>
</evidence>
<name>A0A815Q6W0_ADIRI</name>
<dbReference type="SUPFAM" id="SSF51735">
    <property type="entry name" value="NAD(P)-binding Rossmann-fold domains"/>
    <property type="match status" value="1"/>
</dbReference>
<evidence type="ECO:0008006" key="8">
    <source>
        <dbReference type="Google" id="ProtNLM"/>
    </source>
</evidence>
<feature type="domain" description="Thioester reductase (TE)" evidence="5">
    <location>
        <begin position="700"/>
        <end position="938"/>
    </location>
</feature>
<keyword evidence="1" id="KW-0596">Phosphopantetheine</keyword>
<evidence type="ECO:0000259" key="5">
    <source>
        <dbReference type="Pfam" id="PF07993"/>
    </source>
</evidence>
<dbReference type="EMBL" id="CAJNOJ010000464">
    <property type="protein sequence ID" value="CAF1457847.1"/>
    <property type="molecule type" value="Genomic_DNA"/>
</dbReference>
<dbReference type="PANTHER" id="PTHR43439">
    <property type="entry name" value="PHENYLACETATE-COENZYME A LIGASE"/>
    <property type="match status" value="1"/>
</dbReference>
<dbReference type="InterPro" id="IPR009081">
    <property type="entry name" value="PP-bd_ACP"/>
</dbReference>
<organism evidence="6 7">
    <name type="scientific">Adineta ricciae</name>
    <name type="common">Rotifer</name>
    <dbReference type="NCBI Taxonomy" id="249248"/>
    <lineage>
        <taxon>Eukaryota</taxon>
        <taxon>Metazoa</taxon>
        <taxon>Spiralia</taxon>
        <taxon>Gnathifera</taxon>
        <taxon>Rotifera</taxon>
        <taxon>Eurotatoria</taxon>
        <taxon>Bdelloidea</taxon>
        <taxon>Adinetida</taxon>
        <taxon>Adinetidae</taxon>
        <taxon>Adineta</taxon>
    </lineage>
</organism>
<dbReference type="SUPFAM" id="SSF56801">
    <property type="entry name" value="Acetyl-CoA synthetase-like"/>
    <property type="match status" value="1"/>
</dbReference>
<dbReference type="InterPro" id="IPR006162">
    <property type="entry name" value="Ppantetheine_attach_site"/>
</dbReference>
<evidence type="ECO:0000256" key="2">
    <source>
        <dbReference type="ARBA" id="ARBA00022553"/>
    </source>
</evidence>
<proteinExistence type="predicted"/>
<dbReference type="Pfam" id="PF07993">
    <property type="entry name" value="NAD_binding_4"/>
    <property type="match status" value="1"/>
</dbReference>
<dbReference type="InterPro" id="IPR013120">
    <property type="entry name" value="FAR_NAD-bd"/>
</dbReference>
<accession>A0A815Q6W0</accession>
<dbReference type="OrthoDB" id="429813at2759"/>
<reference evidence="6" key="1">
    <citation type="submission" date="2021-02" db="EMBL/GenBank/DDBJ databases">
        <authorList>
            <person name="Nowell W R."/>
        </authorList>
    </citation>
    <scope>NUCLEOTIDE SEQUENCE</scope>
</reference>
<dbReference type="Pfam" id="PF23562">
    <property type="entry name" value="AMP-binding_C_3"/>
    <property type="match status" value="1"/>
</dbReference>